<evidence type="ECO:0000313" key="2">
    <source>
        <dbReference type="Proteomes" id="UP001055072"/>
    </source>
</evidence>
<dbReference type="Proteomes" id="UP001055072">
    <property type="component" value="Unassembled WGS sequence"/>
</dbReference>
<protein>
    <submittedName>
        <fullName evidence="1">Uncharacterized protein</fullName>
    </submittedName>
</protein>
<name>A0ACB8UIK0_9APHY</name>
<organism evidence="1 2">
    <name type="scientific">Irpex rosettiformis</name>
    <dbReference type="NCBI Taxonomy" id="378272"/>
    <lineage>
        <taxon>Eukaryota</taxon>
        <taxon>Fungi</taxon>
        <taxon>Dikarya</taxon>
        <taxon>Basidiomycota</taxon>
        <taxon>Agaricomycotina</taxon>
        <taxon>Agaricomycetes</taxon>
        <taxon>Polyporales</taxon>
        <taxon>Irpicaceae</taxon>
        <taxon>Irpex</taxon>
    </lineage>
</organism>
<dbReference type="EMBL" id="MU274900">
    <property type="protein sequence ID" value="KAI0094130.1"/>
    <property type="molecule type" value="Genomic_DNA"/>
</dbReference>
<evidence type="ECO:0000313" key="1">
    <source>
        <dbReference type="EMBL" id="KAI0094130.1"/>
    </source>
</evidence>
<reference evidence="1" key="1">
    <citation type="journal article" date="2021" name="Environ. Microbiol.">
        <title>Gene family expansions and transcriptome signatures uncover fungal adaptations to wood decay.</title>
        <authorList>
            <person name="Hage H."/>
            <person name="Miyauchi S."/>
            <person name="Viragh M."/>
            <person name="Drula E."/>
            <person name="Min B."/>
            <person name="Chaduli D."/>
            <person name="Navarro D."/>
            <person name="Favel A."/>
            <person name="Norest M."/>
            <person name="Lesage-Meessen L."/>
            <person name="Balint B."/>
            <person name="Merenyi Z."/>
            <person name="de Eugenio L."/>
            <person name="Morin E."/>
            <person name="Martinez A.T."/>
            <person name="Baldrian P."/>
            <person name="Stursova M."/>
            <person name="Martinez M.J."/>
            <person name="Novotny C."/>
            <person name="Magnuson J.K."/>
            <person name="Spatafora J.W."/>
            <person name="Maurice S."/>
            <person name="Pangilinan J."/>
            <person name="Andreopoulos W."/>
            <person name="LaButti K."/>
            <person name="Hundley H."/>
            <person name="Na H."/>
            <person name="Kuo A."/>
            <person name="Barry K."/>
            <person name="Lipzen A."/>
            <person name="Henrissat B."/>
            <person name="Riley R."/>
            <person name="Ahrendt S."/>
            <person name="Nagy L.G."/>
            <person name="Grigoriev I.V."/>
            <person name="Martin F."/>
            <person name="Rosso M.N."/>
        </authorList>
    </citation>
    <scope>NUCLEOTIDE SEQUENCE</scope>
    <source>
        <strain evidence="1">CBS 384.51</strain>
    </source>
</reference>
<sequence>MRDMSADNSNAPLSYDVEPADPHVLDGLELLHFEGRNPALPPMYRYASGVHPQLLNGTRDASVGTAYVYLVDPSDEGRAKFHSLASTMNIPGGMIDEPGGNPGLRGVIVLDEGDVVFARDIGGGGNPEADIPQVMIATNDGDDDIAAKRASLKTSRDRMLGPRESRDGRRVWFEEQDRAKEVKKNTRCFGLSNVVERPSNASCPPAALKVVNGKLDAVQLAVKEVLQSATDYNMTMWSRMAPDALKTVLEAYAELVNTPRIGTFDNYMWSSCQLNLAEPQRVKQEQLLGATNGRFGGRHYDMGDSPTHLSCGTVLSDIPNEPGWEPGRMHFLGIGCYTVLTPFKQVFFTGLQRHGSTGVLVREGIPIPKWACRAMMVCYSSKSIALGKVRHSFGVMPSECKPFYLTPEMCGGPHNPPSDGFYTTHTTTSQDGTAVMDDPSLLNFHGRGLLSWAHWIMASLPPHLSIEIDSEKFLGAFSYRNGSNRRVGLNPWSMAPSAKVNEPYEVKHVDAQFDVLHVLYDRMAKGIPNLPPNSFHNDHLTNRGIKTRPETFKHKLKRLQPLLPYDELASVPITPRSPSSGNSEISSTRPAKRRKVASSEDETEMVESSDSSSEVTN</sequence>
<gene>
    <name evidence="1" type="ORF">BDY19DRAFT_911212</name>
</gene>
<proteinExistence type="predicted"/>
<accession>A0ACB8UIK0</accession>
<keyword evidence="2" id="KW-1185">Reference proteome</keyword>
<comment type="caution">
    <text evidence="1">The sequence shown here is derived from an EMBL/GenBank/DDBJ whole genome shotgun (WGS) entry which is preliminary data.</text>
</comment>